<dbReference type="AlphaFoldDB" id="A0A151J988"/>
<gene>
    <name evidence="1" type="ORF">ALC57_06006</name>
</gene>
<evidence type="ECO:0000313" key="2">
    <source>
        <dbReference type="Proteomes" id="UP000078492"/>
    </source>
</evidence>
<protein>
    <submittedName>
        <fullName evidence="1">Uncharacterized protein</fullName>
    </submittedName>
</protein>
<sequence length="166" mass="18260">MASDVTRLVTRAGLISATMPNSRVCACRKVETEKARDLRPVSEAPGSGGGGDWRWAEDEAVREGSQMVGGWADWMGRKREREGWLSRHGRSGVDEVRGKGRGGWFPCLASRNRYAAGNLAPPTPPTPYVIAPQRPNLPPVRSTSVFSMACCFLHYSSFNFQPITHL</sequence>
<dbReference type="Proteomes" id="UP000078492">
    <property type="component" value="Unassembled WGS sequence"/>
</dbReference>
<keyword evidence="2" id="KW-1185">Reference proteome</keyword>
<accession>A0A151J988</accession>
<organism evidence="1 2">
    <name type="scientific">Trachymyrmex cornetzi</name>
    <dbReference type="NCBI Taxonomy" id="471704"/>
    <lineage>
        <taxon>Eukaryota</taxon>
        <taxon>Metazoa</taxon>
        <taxon>Ecdysozoa</taxon>
        <taxon>Arthropoda</taxon>
        <taxon>Hexapoda</taxon>
        <taxon>Insecta</taxon>
        <taxon>Pterygota</taxon>
        <taxon>Neoptera</taxon>
        <taxon>Endopterygota</taxon>
        <taxon>Hymenoptera</taxon>
        <taxon>Apocrita</taxon>
        <taxon>Aculeata</taxon>
        <taxon>Formicoidea</taxon>
        <taxon>Formicidae</taxon>
        <taxon>Myrmicinae</taxon>
        <taxon>Trachymyrmex</taxon>
    </lineage>
</organism>
<proteinExistence type="predicted"/>
<reference evidence="1 2" key="1">
    <citation type="submission" date="2015-09" db="EMBL/GenBank/DDBJ databases">
        <title>Trachymyrmex cornetzi WGS genome.</title>
        <authorList>
            <person name="Nygaard S."/>
            <person name="Hu H."/>
            <person name="Boomsma J."/>
            <person name="Zhang G."/>
        </authorList>
    </citation>
    <scope>NUCLEOTIDE SEQUENCE [LARGE SCALE GENOMIC DNA]</scope>
    <source>
        <strain evidence="1">Tcor2-1</strain>
        <tissue evidence="1">Whole body</tissue>
    </source>
</reference>
<dbReference type="EMBL" id="KQ979425">
    <property type="protein sequence ID" value="KYN21630.1"/>
    <property type="molecule type" value="Genomic_DNA"/>
</dbReference>
<evidence type="ECO:0000313" key="1">
    <source>
        <dbReference type="EMBL" id="KYN21630.1"/>
    </source>
</evidence>
<name>A0A151J988_9HYME</name>